<sequence length="281" mass="31222">MNSESGDHTTPVSLSPLVFPLRTVDSPENWATLYIIAGSILGAVLVIFFIFLAVKYAKSRIGRRPIEPPKRPQEFLNFERDYARMLGSFNDIYDSNYHQTGKKIAETSSRGFKKVVQQDKFVESGSVDDRDENRPFPKNSFSSDIATSSPSMSNSSPGPQFYPPGMTCYVNGQPQHTISPPFLLPHPPSNLLRHPVLDTLDDIAPYVPTPTKCRSLIDEPWSTSDNGDSTKSTLIRQKERMTNPELCYEMCCTGLAKVTLFITLIILMGIVVGVILGLSVD</sequence>
<keyword evidence="2" id="KW-0472">Membrane</keyword>
<protein>
    <submittedName>
        <fullName evidence="4">Uncharacterized protein</fullName>
    </submittedName>
</protein>
<keyword evidence="2" id="KW-1133">Transmembrane helix</keyword>
<dbReference type="Proteomes" id="UP000887565">
    <property type="component" value="Unplaced"/>
</dbReference>
<keyword evidence="2" id="KW-0812">Transmembrane</keyword>
<evidence type="ECO:0000256" key="2">
    <source>
        <dbReference type="SAM" id="Phobius"/>
    </source>
</evidence>
<proteinExistence type="predicted"/>
<feature type="compositionally biased region" description="Low complexity" evidence="1">
    <location>
        <begin position="148"/>
        <end position="159"/>
    </location>
</feature>
<feature type="region of interest" description="Disordered" evidence="1">
    <location>
        <begin position="123"/>
        <end position="160"/>
    </location>
</feature>
<evidence type="ECO:0000313" key="3">
    <source>
        <dbReference type="Proteomes" id="UP000887565"/>
    </source>
</evidence>
<dbReference type="AlphaFoldDB" id="A0A915HHL2"/>
<reference evidence="4" key="1">
    <citation type="submission" date="2022-11" db="UniProtKB">
        <authorList>
            <consortium name="WormBaseParasite"/>
        </authorList>
    </citation>
    <scope>IDENTIFICATION</scope>
</reference>
<feature type="compositionally biased region" description="Basic and acidic residues" evidence="1">
    <location>
        <begin position="123"/>
        <end position="135"/>
    </location>
</feature>
<feature type="transmembrane region" description="Helical" evidence="2">
    <location>
        <begin position="31"/>
        <end position="54"/>
    </location>
</feature>
<keyword evidence="3" id="KW-1185">Reference proteome</keyword>
<name>A0A915HHL2_ROMCU</name>
<evidence type="ECO:0000313" key="4">
    <source>
        <dbReference type="WBParaSite" id="nRc.2.0.1.t00919-RA"/>
    </source>
</evidence>
<feature type="transmembrane region" description="Helical" evidence="2">
    <location>
        <begin position="258"/>
        <end position="280"/>
    </location>
</feature>
<organism evidence="3 4">
    <name type="scientific">Romanomermis culicivorax</name>
    <name type="common">Nematode worm</name>
    <dbReference type="NCBI Taxonomy" id="13658"/>
    <lineage>
        <taxon>Eukaryota</taxon>
        <taxon>Metazoa</taxon>
        <taxon>Ecdysozoa</taxon>
        <taxon>Nematoda</taxon>
        <taxon>Enoplea</taxon>
        <taxon>Dorylaimia</taxon>
        <taxon>Mermithida</taxon>
        <taxon>Mermithoidea</taxon>
        <taxon>Mermithidae</taxon>
        <taxon>Romanomermis</taxon>
    </lineage>
</organism>
<evidence type="ECO:0000256" key="1">
    <source>
        <dbReference type="SAM" id="MobiDB-lite"/>
    </source>
</evidence>
<accession>A0A915HHL2</accession>
<dbReference type="WBParaSite" id="nRc.2.0.1.t00919-RA">
    <property type="protein sequence ID" value="nRc.2.0.1.t00919-RA"/>
    <property type="gene ID" value="nRc.2.0.1.g00919"/>
</dbReference>